<evidence type="ECO:0000313" key="1">
    <source>
        <dbReference type="EMBL" id="CCU77834.1"/>
    </source>
</evidence>
<accession>M5DY08</accession>
<sequence>MKLRVIIIILFMIFLSQLNVEAAGVYLGSYAPDEDQSINISVPIQDIKAEIIKVYAQNNYFTSASKKINSTNLKILGRNNLFPISSRSFEAEKNNLFFNRAINFQFDLKNEYEPGLYENILYIDNGNKIDEYKLVFEIQPWKKMVKADQSTAVINNLNNRTHELYSSGQQKLIIISNTDWKLKVVLNNDYQDGISIKVAADSESRKAANFDRDFKSLNSKDVFIASGSSTTFLDSGQVEIFYQFKIDDFKKIQAGEKNYQFNFILE</sequence>
<organism evidence="1 2">
    <name type="scientific">Halanaerobium saccharolyticum subsp. saccharolyticum DSM 6643</name>
    <dbReference type="NCBI Taxonomy" id="1293054"/>
    <lineage>
        <taxon>Bacteria</taxon>
        <taxon>Bacillati</taxon>
        <taxon>Bacillota</taxon>
        <taxon>Clostridia</taxon>
        <taxon>Halanaerobiales</taxon>
        <taxon>Halanaerobiaceae</taxon>
        <taxon>Halanaerobium</taxon>
    </lineage>
</organism>
<dbReference type="AlphaFoldDB" id="M5DY08"/>
<protein>
    <submittedName>
        <fullName evidence="1">Uncharacterized protein</fullName>
    </submittedName>
</protein>
<keyword evidence="2" id="KW-1185">Reference proteome</keyword>
<gene>
    <name evidence="1" type="ORF">HSACCH_00203</name>
</gene>
<proteinExistence type="predicted"/>
<dbReference type="RefSeq" id="WP_005487205.1">
    <property type="nucleotide sequence ID" value="NZ_CAUI01000005.1"/>
</dbReference>
<name>M5DY08_9FIRM</name>
<dbReference type="InParanoid" id="M5DY08"/>
<reference evidence="2" key="1">
    <citation type="journal article" date="2013" name="Genome Announc.">
        <title>Genome Sequence of Halanaerobium saccharolyticum subsp. saccharolyticum Strain DSM 6643T, a Halophilic Hydrogen-Producing Bacterium.</title>
        <authorList>
            <person name="Kivisto A."/>
            <person name="Larjo A."/>
            <person name="Ciranna A."/>
            <person name="Santala V."/>
            <person name="Roos C."/>
            <person name="Karp M."/>
        </authorList>
    </citation>
    <scope>NUCLEOTIDE SEQUENCE [LARGE SCALE GENOMIC DNA]</scope>
    <source>
        <strain evidence="2">DSM 6643</strain>
    </source>
</reference>
<dbReference type="OrthoDB" id="2112829at2"/>
<evidence type="ECO:0000313" key="2">
    <source>
        <dbReference type="Proteomes" id="UP000012063"/>
    </source>
</evidence>
<dbReference type="STRING" id="1293054.HSACCH_00203"/>
<comment type="caution">
    <text evidence="1">The sequence shown here is derived from an EMBL/GenBank/DDBJ whole genome shotgun (WGS) entry which is preliminary data.</text>
</comment>
<dbReference type="Proteomes" id="UP000012063">
    <property type="component" value="Unassembled WGS sequence"/>
</dbReference>
<dbReference type="EMBL" id="CAUI01000005">
    <property type="protein sequence ID" value="CCU77834.1"/>
    <property type="molecule type" value="Genomic_DNA"/>
</dbReference>